<feature type="region of interest" description="Disordered" evidence="1">
    <location>
        <begin position="110"/>
        <end position="129"/>
    </location>
</feature>
<dbReference type="KEGG" id="acou:A5CBH24_08830"/>
<evidence type="ECO:0000256" key="1">
    <source>
        <dbReference type="SAM" id="MobiDB-lite"/>
    </source>
</evidence>
<organism evidence="2 3">
    <name type="scientific">Alistipes communis</name>
    <dbReference type="NCBI Taxonomy" id="2585118"/>
    <lineage>
        <taxon>Bacteria</taxon>
        <taxon>Pseudomonadati</taxon>
        <taxon>Bacteroidota</taxon>
        <taxon>Bacteroidia</taxon>
        <taxon>Bacteroidales</taxon>
        <taxon>Rikenellaceae</taxon>
        <taxon>Alistipes</taxon>
    </lineage>
</organism>
<evidence type="ECO:0000313" key="2">
    <source>
        <dbReference type="EMBL" id="BBL03570.1"/>
    </source>
</evidence>
<gene>
    <name evidence="2" type="ORF">A5CBH24_08830</name>
</gene>
<keyword evidence="3" id="KW-1185">Reference proteome</keyword>
<dbReference type="Gene3D" id="3.40.50.12480">
    <property type="match status" value="1"/>
</dbReference>
<evidence type="ECO:0000313" key="3">
    <source>
        <dbReference type="Proteomes" id="UP000318946"/>
    </source>
</evidence>
<accession>A0A4Y1WR47</accession>
<dbReference type="InterPro" id="IPR032675">
    <property type="entry name" value="LRR_dom_sf"/>
</dbReference>
<feature type="compositionally biased region" description="Polar residues" evidence="1">
    <location>
        <begin position="110"/>
        <end position="121"/>
    </location>
</feature>
<dbReference type="InterPro" id="IPR026906">
    <property type="entry name" value="LRR_5"/>
</dbReference>
<dbReference type="RefSeq" id="WP_244611632.1">
    <property type="nucleotide sequence ID" value="NZ_AP019735.1"/>
</dbReference>
<reference evidence="3" key="1">
    <citation type="submission" date="2019-06" db="EMBL/GenBank/DDBJ databases">
        <title>Alistipes onderdonkii subsp. vulgaris subsp. nov., Alistipes dispar sp. nov. and Alistipes communis sp. nov., isolated from human faeces, and creation of Alistipes onderdonkii subsp. onderdonkii subsp. nov.</title>
        <authorList>
            <person name="Sakamoto M."/>
            <person name="Ikeyama N."/>
            <person name="Ogata Y."/>
            <person name="Suda W."/>
            <person name="Iino T."/>
            <person name="Hattori M."/>
            <person name="Ohkuma M."/>
        </authorList>
    </citation>
    <scope>NUCLEOTIDE SEQUENCE [LARGE SCALE GENOMIC DNA]</scope>
    <source>
        <strain evidence="3">5CBH24</strain>
    </source>
</reference>
<evidence type="ECO:0008006" key="4">
    <source>
        <dbReference type="Google" id="ProtNLM"/>
    </source>
</evidence>
<dbReference type="SUPFAM" id="SSF52058">
    <property type="entry name" value="L domain-like"/>
    <property type="match status" value="4"/>
</dbReference>
<proteinExistence type="predicted"/>
<dbReference type="PANTHER" id="PTHR45661:SF3">
    <property type="entry name" value="IG-LIKE DOMAIN-CONTAINING PROTEIN"/>
    <property type="match status" value="1"/>
</dbReference>
<name>A0A4Y1WR47_9BACT</name>
<dbReference type="Pfam" id="PF13306">
    <property type="entry name" value="LRR_5"/>
    <property type="match status" value="5"/>
</dbReference>
<dbReference type="InterPro" id="IPR053139">
    <property type="entry name" value="Surface_bspA-like"/>
</dbReference>
<dbReference type="PROSITE" id="PS51257">
    <property type="entry name" value="PROKAR_LIPOPROTEIN"/>
    <property type="match status" value="1"/>
</dbReference>
<dbReference type="PANTHER" id="PTHR45661">
    <property type="entry name" value="SURFACE ANTIGEN"/>
    <property type="match status" value="1"/>
</dbReference>
<protein>
    <recommendedName>
        <fullName evidence="4">Cell surface protein</fullName>
    </recommendedName>
</protein>
<dbReference type="Proteomes" id="UP000318946">
    <property type="component" value="Chromosome"/>
</dbReference>
<dbReference type="EMBL" id="AP019735">
    <property type="protein sequence ID" value="BBL03570.1"/>
    <property type="molecule type" value="Genomic_DNA"/>
</dbReference>
<sequence length="1407" mass="145993">MKKYLYIACGSMLALAGCTRDADVEPARPVESGKVVLTGLSGEVTRTGFGEASEGVVPFRWSAGDCIWVGDVKSEPLESSGEKGAFVFESVAAADSYDVIYNMTGSAARTASIPAEQTQTEAGRPDLGRNGDFGYATADANRTFVLNHATSYVWFDVSSADVTARLESISLSVSGGHAIAGEAVFAEGALGACEGSSSVTLNLGGEGVALPTQHSDTEVFAAMVLYPADLSEATVSVVYTFADGSVYMQSRAGRRLAPAGTLRISATIAAADCKRDGVFYLTENGVAEEIPESVTYLKAVTLGEGKLAAADLSAIASRLKAGAVLDFAEATYEAAEFPTVFSRKTTLREISLPCNILTMPSTGTYATAFYGCTGLETVALPDGLTEIAARAFSGCSKLVSVRLPSTLTSIGEYAFYDCKALADVVVPGKITTLSRSLFAGCTGLKSVTIPAGVKTIDSGAFNKCSALESIELPEGLTTLGSQAFMNCSALKSVRIPDGVTAIPNETFAYCSVLETVELPSALKTIGNMGFYKNNALRSISFPETLETIGTNSFDECHSLADVTIDIPVVTDYSFRDCGCTTIVLGEKVTEVGRNAFYGYSDKSGNVKSITCRAQTPPELGQTPFDGIGKNVEGKKYLYVPAASYEAYEKEWASVIGQGYILEDISDQELTDGVWYRVSREEKWTTTMPDTFSALYVRTVGEQTISAEALQSVVARLAAQSAPATLDFSTADYVSAEFPALLAGNEKLGGIRLFENTTSIADGAFKGCTALTRAVVPSGVAAVGPSTFEGCSALAEVTLPSSVASIADKAFSGCAALSEIALGNVKSIGDEAFAASGLTEVSLGGTTLGAKAFRDCPALAEVELGSIGTVPAESFKGCTSLTSLTVPASVTAVDAGAFEGCSKLADLSLGSGVTTVGDRAFADCGLTALVLPDNVTELGSEVFAGNPTLASVKFGAGITAVSDGAFAGNDVIERLTIPKTVEAIGAGAFAGWSKLNTLTVSGDALASIGSKAFENAVLLAHIYCEPTTAPTVAADSFAGAGASVQGARTVHVPSVDAYSAWTAACSGYTFAALGDDYLSEGVYYRVSAGDKWSAELPASFSTLFVKTAGDNTAMSASQLSAVAAAVKGLSAAATVDLSEAVYESATFPAVFRDNKNLSDIVLPKNITAVAKHVFSGSGLIRAHVSAAITYDINTYASCASLASVTFDEYVPKITNAMFQGCPLTQVVLPTEVTTIGSNAFNGCKSLAKVTFGTKLKTIGSAAFSGCSALTALIFPDATESIGQNAFADCYNLRSVSFGRGMKEIGTYSFTGYDWTGTGQGGCPLLGEIICRATTPPTLEESYGSGPFGGSYEIIAGSKAETRVIHLPESDDPSLSTGGGYVNSGWVQLTMAPYNFTFVYDVEPTGTWK</sequence>
<dbReference type="Gene3D" id="3.80.10.10">
    <property type="entry name" value="Ribonuclease Inhibitor"/>
    <property type="match status" value="6"/>
</dbReference>
<dbReference type="GeneID" id="78341601"/>